<sequence length="141" mass="16290">MIEYSNEEYADMHFVFGECNDSVSDAVFPKKKFQIENLFLEEPNFCVQLAYSDTKDSRSCKVFDDHGVGKCVLSIDPYGRFHADPWHVDGDNITPPPLDWKFGDRTRSQIFNWNCRRRGLTCGGLLVEFSRHISRVETFGP</sequence>
<reference evidence="1 2" key="2">
    <citation type="journal article" date="2010" name="Nucleic Acids Res.">
        <title>BeetleBase in 2010: revisions to provide comprehensive genomic information for Tribolium castaneum.</title>
        <authorList>
            <person name="Kim H.S."/>
            <person name="Murphy T."/>
            <person name="Xia J."/>
            <person name="Caragea D."/>
            <person name="Park Y."/>
            <person name="Beeman R.W."/>
            <person name="Lorenzen M.D."/>
            <person name="Butcher S."/>
            <person name="Manak J.R."/>
            <person name="Brown S.J."/>
        </authorList>
    </citation>
    <scope>NUCLEOTIDE SEQUENCE [LARGE SCALE GENOMIC DNA]</scope>
    <source>
        <strain evidence="1 2">Georgia GA2</strain>
    </source>
</reference>
<dbReference type="EMBL" id="KQ971910">
    <property type="protein sequence ID" value="EFA13173.1"/>
    <property type="molecule type" value="Genomic_DNA"/>
</dbReference>
<protein>
    <submittedName>
        <fullName evidence="1">Uncharacterized protein</fullName>
    </submittedName>
</protein>
<name>D7EKK0_TRICA</name>
<dbReference type="HOGENOM" id="CLU_1827831_0_0_1"/>
<evidence type="ECO:0000313" key="2">
    <source>
        <dbReference type="Proteomes" id="UP000007266"/>
    </source>
</evidence>
<gene>
    <name evidence="1" type="primary">GLEAN_10307</name>
    <name evidence="1" type="ORF">TcasGA2_TC010307</name>
</gene>
<reference evidence="1 2" key="1">
    <citation type="journal article" date="2008" name="Nature">
        <title>The genome of the model beetle and pest Tribolium castaneum.</title>
        <authorList>
            <consortium name="Tribolium Genome Sequencing Consortium"/>
            <person name="Richards S."/>
            <person name="Gibbs R.A."/>
            <person name="Weinstock G.M."/>
            <person name="Brown S.J."/>
            <person name="Denell R."/>
            <person name="Beeman R.W."/>
            <person name="Gibbs R."/>
            <person name="Beeman R.W."/>
            <person name="Brown S.J."/>
            <person name="Bucher G."/>
            <person name="Friedrich M."/>
            <person name="Grimmelikhuijzen C.J."/>
            <person name="Klingler M."/>
            <person name="Lorenzen M."/>
            <person name="Richards S."/>
            <person name="Roth S."/>
            <person name="Schroder R."/>
            <person name="Tautz D."/>
            <person name="Zdobnov E.M."/>
            <person name="Muzny D."/>
            <person name="Gibbs R.A."/>
            <person name="Weinstock G.M."/>
            <person name="Attaway T."/>
            <person name="Bell S."/>
            <person name="Buhay C.J."/>
            <person name="Chandrabose M.N."/>
            <person name="Chavez D."/>
            <person name="Clerk-Blankenburg K.P."/>
            <person name="Cree A."/>
            <person name="Dao M."/>
            <person name="Davis C."/>
            <person name="Chacko J."/>
            <person name="Dinh H."/>
            <person name="Dugan-Rocha S."/>
            <person name="Fowler G."/>
            <person name="Garner T.T."/>
            <person name="Garnes J."/>
            <person name="Gnirke A."/>
            <person name="Hawes A."/>
            <person name="Hernandez J."/>
            <person name="Hines S."/>
            <person name="Holder M."/>
            <person name="Hume J."/>
            <person name="Jhangiani S.N."/>
            <person name="Joshi V."/>
            <person name="Khan Z.M."/>
            <person name="Jackson L."/>
            <person name="Kovar C."/>
            <person name="Kowis A."/>
            <person name="Lee S."/>
            <person name="Lewis L.R."/>
            <person name="Margolis J."/>
            <person name="Morgan M."/>
            <person name="Nazareth L.V."/>
            <person name="Nguyen N."/>
            <person name="Okwuonu G."/>
            <person name="Parker D."/>
            <person name="Richards S."/>
            <person name="Ruiz S.J."/>
            <person name="Santibanez J."/>
            <person name="Savard J."/>
            <person name="Scherer S.E."/>
            <person name="Schneider B."/>
            <person name="Sodergren E."/>
            <person name="Tautz D."/>
            <person name="Vattahil S."/>
            <person name="Villasana D."/>
            <person name="White C.S."/>
            <person name="Wright R."/>
            <person name="Park Y."/>
            <person name="Beeman R.W."/>
            <person name="Lord J."/>
            <person name="Oppert B."/>
            <person name="Lorenzen M."/>
            <person name="Brown S."/>
            <person name="Wang L."/>
            <person name="Savard J."/>
            <person name="Tautz D."/>
            <person name="Richards S."/>
            <person name="Weinstock G."/>
            <person name="Gibbs R.A."/>
            <person name="Liu Y."/>
            <person name="Worley K."/>
            <person name="Weinstock G."/>
            <person name="Elsik C.G."/>
            <person name="Reese J.T."/>
            <person name="Elhaik E."/>
            <person name="Landan G."/>
            <person name="Graur D."/>
            <person name="Arensburger P."/>
            <person name="Atkinson P."/>
            <person name="Beeman R.W."/>
            <person name="Beidler J."/>
            <person name="Brown S.J."/>
            <person name="Demuth J.P."/>
            <person name="Drury D.W."/>
            <person name="Du Y.Z."/>
            <person name="Fujiwara H."/>
            <person name="Lorenzen M."/>
            <person name="Maselli V."/>
            <person name="Osanai M."/>
            <person name="Park Y."/>
            <person name="Robertson H.M."/>
            <person name="Tu Z."/>
            <person name="Wang J.J."/>
            <person name="Wang S."/>
            <person name="Richards S."/>
            <person name="Song H."/>
            <person name="Zhang L."/>
            <person name="Sodergren E."/>
            <person name="Werner D."/>
            <person name="Stanke M."/>
            <person name="Morgenstern B."/>
            <person name="Solovyev V."/>
            <person name="Kosarev P."/>
            <person name="Brown G."/>
            <person name="Chen H.C."/>
            <person name="Ermolaeva O."/>
            <person name="Hlavina W."/>
            <person name="Kapustin Y."/>
            <person name="Kiryutin B."/>
            <person name="Kitts P."/>
            <person name="Maglott D."/>
            <person name="Pruitt K."/>
            <person name="Sapojnikov V."/>
            <person name="Souvorov A."/>
            <person name="Mackey A.J."/>
            <person name="Waterhouse R.M."/>
            <person name="Wyder S."/>
            <person name="Zdobnov E.M."/>
            <person name="Zdobnov E.M."/>
            <person name="Wyder S."/>
            <person name="Kriventseva E.V."/>
            <person name="Kadowaki T."/>
            <person name="Bork P."/>
            <person name="Aranda M."/>
            <person name="Bao R."/>
            <person name="Beermann A."/>
            <person name="Berns N."/>
            <person name="Bolognesi R."/>
            <person name="Bonneton F."/>
            <person name="Bopp D."/>
            <person name="Brown S.J."/>
            <person name="Bucher G."/>
            <person name="Butts T."/>
            <person name="Chaumot A."/>
            <person name="Denell R.E."/>
            <person name="Ferrier D.E."/>
            <person name="Friedrich M."/>
            <person name="Gordon C.M."/>
            <person name="Jindra M."/>
            <person name="Klingler M."/>
            <person name="Lan Q."/>
            <person name="Lattorff H.M."/>
            <person name="Laudet V."/>
            <person name="von Levetsow C."/>
            <person name="Liu Z."/>
            <person name="Lutz R."/>
            <person name="Lynch J.A."/>
            <person name="da Fonseca R.N."/>
            <person name="Posnien N."/>
            <person name="Reuter R."/>
            <person name="Roth S."/>
            <person name="Savard J."/>
            <person name="Schinko J.B."/>
            <person name="Schmitt C."/>
            <person name="Schoppmeier M."/>
            <person name="Schroder R."/>
            <person name="Shippy T.D."/>
            <person name="Simonnet F."/>
            <person name="Marques-Souza H."/>
            <person name="Tautz D."/>
            <person name="Tomoyasu Y."/>
            <person name="Trauner J."/>
            <person name="Van der Zee M."/>
            <person name="Vervoort M."/>
            <person name="Wittkopp N."/>
            <person name="Wimmer E.A."/>
            <person name="Yang X."/>
            <person name="Jones A.K."/>
            <person name="Sattelle D.B."/>
            <person name="Ebert P.R."/>
            <person name="Nelson D."/>
            <person name="Scott J.G."/>
            <person name="Beeman R.W."/>
            <person name="Muthukrishnan S."/>
            <person name="Kramer K.J."/>
            <person name="Arakane Y."/>
            <person name="Beeman R.W."/>
            <person name="Zhu Q."/>
            <person name="Hogenkamp D."/>
            <person name="Dixit R."/>
            <person name="Oppert B."/>
            <person name="Jiang H."/>
            <person name="Zou Z."/>
            <person name="Marshall J."/>
            <person name="Elpidina E."/>
            <person name="Vinokurov K."/>
            <person name="Oppert C."/>
            <person name="Zou Z."/>
            <person name="Evans J."/>
            <person name="Lu Z."/>
            <person name="Zhao P."/>
            <person name="Sumathipala N."/>
            <person name="Altincicek B."/>
            <person name="Vilcinskas A."/>
            <person name="Williams M."/>
            <person name="Hultmark D."/>
            <person name="Hetru C."/>
            <person name="Jiang H."/>
            <person name="Grimmelikhuijzen C.J."/>
            <person name="Hauser F."/>
            <person name="Cazzamali G."/>
            <person name="Williamson M."/>
            <person name="Park Y."/>
            <person name="Li B."/>
            <person name="Tanaka Y."/>
            <person name="Predel R."/>
            <person name="Neupert S."/>
            <person name="Schachtner J."/>
            <person name="Verleyen P."/>
            <person name="Raible F."/>
            <person name="Bork P."/>
            <person name="Friedrich M."/>
            <person name="Walden K.K."/>
            <person name="Robertson H.M."/>
            <person name="Angeli S."/>
            <person name="Foret S."/>
            <person name="Bucher G."/>
            <person name="Schuetz S."/>
            <person name="Maleszka R."/>
            <person name="Wimmer E.A."/>
            <person name="Beeman R.W."/>
            <person name="Lorenzen M."/>
            <person name="Tomoyasu Y."/>
            <person name="Miller S.C."/>
            <person name="Grossmann D."/>
            <person name="Bucher G."/>
        </authorList>
    </citation>
    <scope>NUCLEOTIDE SEQUENCE [LARGE SCALE GENOMIC DNA]</scope>
    <source>
        <strain evidence="1 2">Georgia GA2</strain>
    </source>
</reference>
<dbReference type="Proteomes" id="UP000007266">
    <property type="component" value="Unassembled WGS sequence"/>
</dbReference>
<dbReference type="InParanoid" id="D7EKK0"/>
<evidence type="ECO:0000313" key="1">
    <source>
        <dbReference type="EMBL" id="EFA13173.1"/>
    </source>
</evidence>
<proteinExistence type="predicted"/>
<dbReference type="AlphaFoldDB" id="D7EKK0"/>
<keyword evidence="2" id="KW-1185">Reference proteome</keyword>
<organism evidence="1 2">
    <name type="scientific">Tribolium castaneum</name>
    <name type="common">Red flour beetle</name>
    <dbReference type="NCBI Taxonomy" id="7070"/>
    <lineage>
        <taxon>Eukaryota</taxon>
        <taxon>Metazoa</taxon>
        <taxon>Ecdysozoa</taxon>
        <taxon>Arthropoda</taxon>
        <taxon>Hexapoda</taxon>
        <taxon>Insecta</taxon>
        <taxon>Pterygota</taxon>
        <taxon>Neoptera</taxon>
        <taxon>Endopterygota</taxon>
        <taxon>Coleoptera</taxon>
        <taxon>Polyphaga</taxon>
        <taxon>Cucujiformia</taxon>
        <taxon>Tenebrionidae</taxon>
        <taxon>Tenebrionidae incertae sedis</taxon>
        <taxon>Tribolium</taxon>
    </lineage>
</organism>
<accession>D7EKK0</accession>